<gene>
    <name evidence="1" type="ORF">H5410_001250</name>
</gene>
<accession>A0A9J6AY54</accession>
<reference evidence="1 2" key="1">
    <citation type="submission" date="2020-09" db="EMBL/GenBank/DDBJ databases">
        <title>De no assembly of potato wild relative species, Solanum commersonii.</title>
        <authorList>
            <person name="Cho K."/>
        </authorList>
    </citation>
    <scope>NUCLEOTIDE SEQUENCE [LARGE SCALE GENOMIC DNA]</scope>
    <source>
        <strain evidence="1">LZ3.2</strain>
        <tissue evidence="1">Leaf</tissue>
    </source>
</reference>
<evidence type="ECO:0000313" key="2">
    <source>
        <dbReference type="Proteomes" id="UP000824120"/>
    </source>
</evidence>
<evidence type="ECO:0000313" key="1">
    <source>
        <dbReference type="EMBL" id="KAG5629533.1"/>
    </source>
</evidence>
<proteinExistence type="predicted"/>
<dbReference type="Proteomes" id="UP000824120">
    <property type="component" value="Chromosome 1"/>
</dbReference>
<protein>
    <submittedName>
        <fullName evidence="1">Uncharacterized protein</fullName>
    </submittedName>
</protein>
<name>A0A9J6AY54_SOLCO</name>
<keyword evidence="2" id="KW-1185">Reference proteome</keyword>
<dbReference type="EMBL" id="JACXVP010000001">
    <property type="protein sequence ID" value="KAG5629533.1"/>
    <property type="molecule type" value="Genomic_DNA"/>
</dbReference>
<comment type="caution">
    <text evidence="1">The sequence shown here is derived from an EMBL/GenBank/DDBJ whole genome shotgun (WGS) entry which is preliminary data.</text>
</comment>
<dbReference type="AlphaFoldDB" id="A0A9J6AY54"/>
<sequence>MSKDNSRIHYSPQSVLTVSGREAIVAGVETKGVLSTFNSDNRGENSRLEGQTFVIWGKSDPDKTCSAKHSYSLIVSNESPYYCSNQNTKKCWLNFFGVVVLEEEGGIGIDGENCFYLSYGGLLELRDLCEVIT</sequence>
<organism evidence="1 2">
    <name type="scientific">Solanum commersonii</name>
    <name type="common">Commerson's wild potato</name>
    <name type="synonym">Commerson's nightshade</name>
    <dbReference type="NCBI Taxonomy" id="4109"/>
    <lineage>
        <taxon>Eukaryota</taxon>
        <taxon>Viridiplantae</taxon>
        <taxon>Streptophyta</taxon>
        <taxon>Embryophyta</taxon>
        <taxon>Tracheophyta</taxon>
        <taxon>Spermatophyta</taxon>
        <taxon>Magnoliopsida</taxon>
        <taxon>eudicotyledons</taxon>
        <taxon>Gunneridae</taxon>
        <taxon>Pentapetalae</taxon>
        <taxon>asterids</taxon>
        <taxon>lamiids</taxon>
        <taxon>Solanales</taxon>
        <taxon>Solanaceae</taxon>
        <taxon>Solanoideae</taxon>
        <taxon>Solaneae</taxon>
        <taxon>Solanum</taxon>
    </lineage>
</organism>